<keyword evidence="1" id="KW-1133">Transmembrane helix</keyword>
<keyword evidence="1" id="KW-0472">Membrane</keyword>
<comment type="caution">
    <text evidence="2">The sequence shown here is derived from an EMBL/GenBank/DDBJ whole genome shotgun (WGS) entry which is preliminary data.</text>
</comment>
<organism evidence="2 3">
    <name type="scientific">Paenibacillus solani</name>
    <dbReference type="NCBI Taxonomy" id="1705565"/>
    <lineage>
        <taxon>Bacteria</taxon>
        <taxon>Bacillati</taxon>
        <taxon>Bacillota</taxon>
        <taxon>Bacilli</taxon>
        <taxon>Bacillales</taxon>
        <taxon>Paenibacillaceae</taxon>
        <taxon>Paenibacillus</taxon>
    </lineage>
</organism>
<feature type="transmembrane region" description="Helical" evidence="1">
    <location>
        <begin position="125"/>
        <end position="145"/>
    </location>
</feature>
<feature type="transmembrane region" description="Helical" evidence="1">
    <location>
        <begin position="100"/>
        <end position="118"/>
    </location>
</feature>
<keyword evidence="3" id="KW-1185">Reference proteome</keyword>
<sequence>MGTSMQEKLGVQPRKGLRLSDILVTVLVSLVLGVIYHFWGSVYNLLKPLFFEADELLYGMWFAAATLAYLLIRKPGVAIIAEVAAAHVEVLFGSGWGLTLLLYGVIQGLGAELVFAAFRYRSTSAWTLAFAGAGSAVGSMIMDFYYSYTDDLQAWMFFAKYGMRIFSGAIIAGLLMLLLAKALDRTGVTSLLRPASRKDYEALEDPRHV</sequence>
<dbReference type="PIRSF" id="PIRSF037394">
    <property type="entry name" value="ABC_thiamine-permease_YkoE_prd"/>
    <property type="match status" value="1"/>
</dbReference>
<evidence type="ECO:0000256" key="1">
    <source>
        <dbReference type="SAM" id="Phobius"/>
    </source>
</evidence>
<keyword evidence="1" id="KW-0812">Transmembrane</keyword>
<dbReference type="RefSeq" id="WP_054404281.1">
    <property type="nucleotide sequence ID" value="NZ_LIUT01000003.1"/>
</dbReference>
<dbReference type="PATRIC" id="fig|1705565.3.peg.5920"/>
<proteinExistence type="predicted"/>
<reference evidence="3" key="1">
    <citation type="submission" date="2015-08" db="EMBL/GenBank/DDBJ databases">
        <title>Genome sequencing project for genomic taxonomy and phylogenomics of Bacillus-like bacteria.</title>
        <authorList>
            <person name="Liu B."/>
            <person name="Wang J."/>
            <person name="Zhu Y."/>
            <person name="Liu G."/>
            <person name="Chen Q."/>
            <person name="Chen Z."/>
            <person name="Lan J."/>
            <person name="Che J."/>
            <person name="Ge C."/>
            <person name="Shi H."/>
            <person name="Pan Z."/>
            <person name="Liu X."/>
        </authorList>
    </citation>
    <scope>NUCLEOTIDE SEQUENCE [LARGE SCALE GENOMIC DNA]</scope>
    <source>
        <strain evidence="3">FJAT-22460</strain>
    </source>
</reference>
<evidence type="ECO:0000313" key="2">
    <source>
        <dbReference type="EMBL" id="KOR82683.1"/>
    </source>
</evidence>
<evidence type="ECO:0000313" key="3">
    <source>
        <dbReference type="Proteomes" id="UP000036932"/>
    </source>
</evidence>
<feature type="transmembrane region" description="Helical" evidence="1">
    <location>
        <begin position="165"/>
        <end position="183"/>
    </location>
</feature>
<name>A0A0M1NKA3_9BACL</name>
<dbReference type="Pfam" id="PF09819">
    <property type="entry name" value="ABC_cobalt"/>
    <property type="match status" value="1"/>
</dbReference>
<dbReference type="InterPro" id="IPR017195">
    <property type="entry name" value="ABC_thiamin-permease_prd"/>
</dbReference>
<protein>
    <submittedName>
        <fullName evidence="2">Thiamine ABC transporter permease</fullName>
    </submittedName>
</protein>
<dbReference type="AlphaFoldDB" id="A0A0M1NKA3"/>
<dbReference type="OrthoDB" id="8017424at2"/>
<feature type="transmembrane region" description="Helical" evidence="1">
    <location>
        <begin position="55"/>
        <end position="72"/>
    </location>
</feature>
<dbReference type="Proteomes" id="UP000036932">
    <property type="component" value="Unassembled WGS sequence"/>
</dbReference>
<feature type="transmembrane region" description="Helical" evidence="1">
    <location>
        <begin position="21"/>
        <end position="39"/>
    </location>
</feature>
<dbReference type="EMBL" id="LIUT01000003">
    <property type="protein sequence ID" value="KOR82683.1"/>
    <property type="molecule type" value="Genomic_DNA"/>
</dbReference>
<accession>A0A0M1NKA3</accession>
<gene>
    <name evidence="2" type="ORF">AM231_19790</name>
</gene>